<accession>A0A7Y9LAZ6</accession>
<keyword evidence="2" id="KW-1185">Reference proteome</keyword>
<organism evidence="1 2">
    <name type="scientific">Microlunatus parietis</name>
    <dbReference type="NCBI Taxonomy" id="682979"/>
    <lineage>
        <taxon>Bacteria</taxon>
        <taxon>Bacillati</taxon>
        <taxon>Actinomycetota</taxon>
        <taxon>Actinomycetes</taxon>
        <taxon>Propionibacteriales</taxon>
        <taxon>Propionibacteriaceae</taxon>
        <taxon>Microlunatus</taxon>
    </lineage>
</organism>
<dbReference type="InterPro" id="IPR007263">
    <property type="entry name" value="DCC1-like"/>
</dbReference>
<dbReference type="GO" id="GO:0015035">
    <property type="term" value="F:protein-disulfide reductase activity"/>
    <property type="evidence" value="ECO:0007669"/>
    <property type="project" value="InterPro"/>
</dbReference>
<dbReference type="RefSeq" id="WP_179749308.1">
    <property type="nucleotide sequence ID" value="NZ_JACCBU010000001.1"/>
</dbReference>
<proteinExistence type="predicted"/>
<name>A0A7Y9LAZ6_9ACTN</name>
<sequence length="145" mass="15742">MNKVSPEPERRVPWLIFDGDCAFCTTAVTWIAERLHRPGRLDPKYVPWQFTDLAAAGTTAERAQREVLWLDLRGEVAGGAAAVAAWLRYAGGPYRVLGTVLRLPGIAQLAAIVYRLIAVNRHRLPGGSPACAMPPAGVTPHHNAP</sequence>
<reference evidence="1 2" key="1">
    <citation type="submission" date="2020-07" db="EMBL/GenBank/DDBJ databases">
        <title>Sequencing the genomes of 1000 actinobacteria strains.</title>
        <authorList>
            <person name="Klenk H.-P."/>
        </authorList>
    </citation>
    <scope>NUCLEOTIDE SEQUENCE [LARGE SCALE GENOMIC DNA]</scope>
    <source>
        <strain evidence="1 2">DSM 22083</strain>
    </source>
</reference>
<protein>
    <submittedName>
        <fullName evidence="1">Putative DCC family thiol-disulfide oxidoreductase YuxK</fullName>
    </submittedName>
</protein>
<gene>
    <name evidence="1" type="ORF">BKA15_001424</name>
</gene>
<dbReference type="EMBL" id="JACCBU010000001">
    <property type="protein sequence ID" value="NYE70095.1"/>
    <property type="molecule type" value="Genomic_DNA"/>
</dbReference>
<dbReference type="Pfam" id="PF04134">
    <property type="entry name" value="DCC1-like"/>
    <property type="match status" value="1"/>
</dbReference>
<evidence type="ECO:0000313" key="2">
    <source>
        <dbReference type="Proteomes" id="UP000569914"/>
    </source>
</evidence>
<dbReference type="Proteomes" id="UP000569914">
    <property type="component" value="Unassembled WGS sequence"/>
</dbReference>
<evidence type="ECO:0000313" key="1">
    <source>
        <dbReference type="EMBL" id="NYE70095.1"/>
    </source>
</evidence>
<dbReference type="AlphaFoldDB" id="A0A7Y9LAZ6"/>
<comment type="caution">
    <text evidence="1">The sequence shown here is derived from an EMBL/GenBank/DDBJ whole genome shotgun (WGS) entry which is preliminary data.</text>
</comment>